<evidence type="ECO:0000313" key="13">
    <source>
        <dbReference type="Proteomes" id="UP000474777"/>
    </source>
</evidence>
<evidence type="ECO:0000256" key="7">
    <source>
        <dbReference type="ARBA" id="ARBA00022946"/>
    </source>
</evidence>
<feature type="transmembrane region" description="Helical" evidence="10">
    <location>
        <begin position="351"/>
        <end position="370"/>
    </location>
</feature>
<evidence type="ECO:0000256" key="8">
    <source>
        <dbReference type="ARBA" id="ARBA00022989"/>
    </source>
</evidence>
<dbReference type="Proteomes" id="UP000474777">
    <property type="component" value="Unassembled WGS sequence"/>
</dbReference>
<keyword evidence="8 10" id="KW-1133">Transmembrane helix</keyword>
<feature type="transmembrane region" description="Helical" evidence="10">
    <location>
        <begin position="52"/>
        <end position="71"/>
    </location>
</feature>
<dbReference type="InterPro" id="IPR044838">
    <property type="entry name" value="EGY1-like"/>
</dbReference>
<feature type="transmembrane region" description="Helical" evidence="10">
    <location>
        <begin position="409"/>
        <end position="429"/>
    </location>
</feature>
<feature type="transmembrane region" description="Helical" evidence="10">
    <location>
        <begin position="376"/>
        <end position="397"/>
    </location>
</feature>
<feature type="transmembrane region" description="Helical" evidence="10">
    <location>
        <begin position="91"/>
        <end position="110"/>
    </location>
</feature>
<dbReference type="Pfam" id="PF02163">
    <property type="entry name" value="Peptidase_M50"/>
    <property type="match status" value="1"/>
</dbReference>
<feature type="transmembrane region" description="Helical" evidence="10">
    <location>
        <begin position="276"/>
        <end position="293"/>
    </location>
</feature>
<dbReference type="CDD" id="cd06160">
    <property type="entry name" value="S2P-M50_like_2"/>
    <property type="match status" value="1"/>
</dbReference>
<comment type="cofactor">
    <cofactor evidence="1">
        <name>Zn(2+)</name>
        <dbReference type="ChEBI" id="CHEBI:29105"/>
    </cofactor>
</comment>
<evidence type="ECO:0000256" key="10">
    <source>
        <dbReference type="SAM" id="Phobius"/>
    </source>
</evidence>
<evidence type="ECO:0000256" key="3">
    <source>
        <dbReference type="ARBA" id="ARBA00007931"/>
    </source>
</evidence>
<organism evidence="12 13">
    <name type="scientific">Pontibacter burrus</name>
    <dbReference type="NCBI Taxonomy" id="2704466"/>
    <lineage>
        <taxon>Bacteria</taxon>
        <taxon>Pseudomonadati</taxon>
        <taxon>Bacteroidota</taxon>
        <taxon>Cytophagia</taxon>
        <taxon>Cytophagales</taxon>
        <taxon>Hymenobacteraceae</taxon>
        <taxon>Pontibacter</taxon>
    </lineage>
</organism>
<evidence type="ECO:0000313" key="12">
    <source>
        <dbReference type="EMBL" id="NEM99298.1"/>
    </source>
</evidence>
<feature type="transmembrane region" description="Helical" evidence="10">
    <location>
        <begin position="12"/>
        <end position="31"/>
    </location>
</feature>
<reference evidence="12 13" key="1">
    <citation type="submission" date="2020-02" db="EMBL/GenBank/DDBJ databases">
        <authorList>
            <person name="Kim M.K."/>
        </authorList>
    </citation>
    <scope>NUCLEOTIDE SEQUENCE [LARGE SCALE GENOMIC DNA]</scope>
    <source>
        <strain evidence="12 13">BT327</strain>
    </source>
</reference>
<comment type="subcellular location">
    <subcellularLocation>
        <location evidence="2">Membrane</location>
        <topology evidence="2">Multi-pass membrane protein</topology>
    </subcellularLocation>
</comment>
<evidence type="ECO:0000256" key="1">
    <source>
        <dbReference type="ARBA" id="ARBA00001947"/>
    </source>
</evidence>
<feature type="transmembrane region" description="Helical" evidence="10">
    <location>
        <begin position="305"/>
        <end position="322"/>
    </location>
</feature>
<protein>
    <submittedName>
        <fullName evidence="12">Site-2 protease family protein</fullName>
    </submittedName>
</protein>
<comment type="caution">
    <text evidence="12">The sequence shown here is derived from an EMBL/GenBank/DDBJ whole genome shotgun (WGS) entry which is preliminary data.</text>
</comment>
<dbReference type="GO" id="GO:0016020">
    <property type="term" value="C:membrane"/>
    <property type="evidence" value="ECO:0007669"/>
    <property type="project" value="UniProtKB-SubCell"/>
</dbReference>
<dbReference type="PANTHER" id="PTHR31412:SF0">
    <property type="entry name" value="ZINC METALLOPROTEASE EGY1, CHLOROPLASTIC-RELATED"/>
    <property type="match status" value="1"/>
</dbReference>
<evidence type="ECO:0000256" key="4">
    <source>
        <dbReference type="ARBA" id="ARBA00022670"/>
    </source>
</evidence>
<evidence type="ECO:0000256" key="5">
    <source>
        <dbReference type="ARBA" id="ARBA00022692"/>
    </source>
</evidence>
<dbReference type="AlphaFoldDB" id="A0A6B3M0A9"/>
<gene>
    <name evidence="12" type="ORF">GXP69_16480</name>
</gene>
<proteinExistence type="inferred from homology"/>
<evidence type="ECO:0000259" key="11">
    <source>
        <dbReference type="Pfam" id="PF02163"/>
    </source>
</evidence>
<dbReference type="PANTHER" id="PTHR31412">
    <property type="entry name" value="ZINC METALLOPROTEASE EGY1"/>
    <property type="match status" value="1"/>
</dbReference>
<keyword evidence="13" id="KW-1185">Reference proteome</keyword>
<dbReference type="RefSeq" id="WP_163916334.1">
    <property type="nucleotide sequence ID" value="NZ_JAAGWD010000008.1"/>
</dbReference>
<comment type="similarity">
    <text evidence="3">Belongs to the peptidase M50B family.</text>
</comment>
<sequence length="430" mass="49209">MRLTKQQRQYGLHLLLFIVTLITTTIAGAEWMTGKLFFLGPESFTWTGSLTWAELLAGLYFSVPFLGVLTVHEFGHYFTARYYKTRVTLPYYIPLWFGITAAIGTMGAFIRIKSRIYSRQEFFDIGIAGPLAGFIVAIPLLWYGFTHLPAPEHIFTIHPEFQQYGLDYARYVYDQNLGNFSLGKNLLFVFFEQYVATDPALVPNAYEIIHYPLLFAGYLALFFTALNLLPIGQLDGGHILYGLLGYKRFNRLSPIFFALFILYAGLGVVSPHSTPLWSDELMIFFVPFTYWAFRKLIADRRKSLFGALLMLMLQYTLATVLPDWAGYFWIWPTYALYLVFVLQPAVPKLRFALYAAAVLLIVQFLISFLFPEADGYSGWLLFGLVLSRIMGIFHPSCPNERPLTPLRKVLGIIAFIIFILCFTPTPFVIE</sequence>
<name>A0A6B3M0A9_9BACT</name>
<keyword evidence="6" id="KW-0378">Hydrolase</keyword>
<keyword evidence="5 10" id="KW-0812">Transmembrane</keyword>
<accession>A0A6B3M0A9</accession>
<feature type="transmembrane region" description="Helical" evidence="10">
    <location>
        <begin position="252"/>
        <end position="270"/>
    </location>
</feature>
<keyword evidence="4 12" id="KW-0645">Protease</keyword>
<feature type="domain" description="Peptidase M50" evidence="11">
    <location>
        <begin position="60"/>
        <end position="248"/>
    </location>
</feature>
<feature type="transmembrane region" description="Helical" evidence="10">
    <location>
        <begin position="208"/>
        <end position="231"/>
    </location>
</feature>
<dbReference type="InterPro" id="IPR008915">
    <property type="entry name" value="Peptidase_M50"/>
</dbReference>
<keyword evidence="9 10" id="KW-0472">Membrane</keyword>
<dbReference type="GO" id="GO:0006508">
    <property type="term" value="P:proteolysis"/>
    <property type="evidence" value="ECO:0007669"/>
    <property type="project" value="UniProtKB-KW"/>
</dbReference>
<evidence type="ECO:0000256" key="6">
    <source>
        <dbReference type="ARBA" id="ARBA00022801"/>
    </source>
</evidence>
<evidence type="ECO:0000256" key="2">
    <source>
        <dbReference type="ARBA" id="ARBA00004141"/>
    </source>
</evidence>
<feature type="transmembrane region" description="Helical" evidence="10">
    <location>
        <begin position="122"/>
        <end position="145"/>
    </location>
</feature>
<dbReference type="EMBL" id="JAAGWD010000008">
    <property type="protein sequence ID" value="NEM99298.1"/>
    <property type="molecule type" value="Genomic_DNA"/>
</dbReference>
<feature type="transmembrane region" description="Helical" evidence="10">
    <location>
        <begin position="328"/>
        <end position="346"/>
    </location>
</feature>
<evidence type="ECO:0000256" key="9">
    <source>
        <dbReference type="ARBA" id="ARBA00023136"/>
    </source>
</evidence>
<dbReference type="GO" id="GO:0008233">
    <property type="term" value="F:peptidase activity"/>
    <property type="evidence" value="ECO:0007669"/>
    <property type="project" value="UniProtKB-KW"/>
</dbReference>
<keyword evidence="7" id="KW-0809">Transit peptide</keyword>